<sequence length="119" mass="13239">MIITTQFCVINLLEPLKTPDPNPPHPPPACAPMAAASPIHTKGIASYLTIPIDKLEAKPDPRSDEATIRDTNENTNKFYYESIVVKPTKPYQWYAHTGGELRNIMPVTSPPRLHPTNHS</sequence>
<reference evidence="1 2" key="1">
    <citation type="journal article" date="2020" name="G3 (Bethesda)">
        <title>Improved Reference Genome for Cyclotella cryptica CCMP332, a Model for Cell Wall Morphogenesis, Salinity Adaptation, and Lipid Production in Diatoms (Bacillariophyta).</title>
        <authorList>
            <person name="Roberts W.R."/>
            <person name="Downey K.M."/>
            <person name="Ruck E.C."/>
            <person name="Traller J.C."/>
            <person name="Alverson A.J."/>
        </authorList>
    </citation>
    <scope>NUCLEOTIDE SEQUENCE [LARGE SCALE GENOMIC DNA]</scope>
    <source>
        <strain evidence="1 2">CCMP332</strain>
    </source>
</reference>
<protein>
    <submittedName>
        <fullName evidence="1">Uncharacterized protein</fullName>
    </submittedName>
</protein>
<dbReference type="Proteomes" id="UP001516023">
    <property type="component" value="Unassembled WGS sequence"/>
</dbReference>
<evidence type="ECO:0000313" key="1">
    <source>
        <dbReference type="EMBL" id="KAL3773988.1"/>
    </source>
</evidence>
<gene>
    <name evidence="1" type="ORF">HJC23_009718</name>
</gene>
<dbReference type="AlphaFoldDB" id="A0ABD3ND79"/>
<accession>A0ABD3ND79</accession>
<evidence type="ECO:0000313" key="2">
    <source>
        <dbReference type="Proteomes" id="UP001516023"/>
    </source>
</evidence>
<proteinExistence type="predicted"/>
<name>A0ABD3ND79_9STRA</name>
<organism evidence="1 2">
    <name type="scientific">Cyclotella cryptica</name>
    <dbReference type="NCBI Taxonomy" id="29204"/>
    <lineage>
        <taxon>Eukaryota</taxon>
        <taxon>Sar</taxon>
        <taxon>Stramenopiles</taxon>
        <taxon>Ochrophyta</taxon>
        <taxon>Bacillariophyta</taxon>
        <taxon>Coscinodiscophyceae</taxon>
        <taxon>Thalassiosirophycidae</taxon>
        <taxon>Stephanodiscales</taxon>
        <taxon>Stephanodiscaceae</taxon>
        <taxon>Cyclotella</taxon>
    </lineage>
</organism>
<dbReference type="EMBL" id="JABMIG020000625">
    <property type="protein sequence ID" value="KAL3773988.1"/>
    <property type="molecule type" value="Genomic_DNA"/>
</dbReference>
<comment type="caution">
    <text evidence="1">The sequence shown here is derived from an EMBL/GenBank/DDBJ whole genome shotgun (WGS) entry which is preliminary data.</text>
</comment>
<keyword evidence="2" id="KW-1185">Reference proteome</keyword>